<name>A0A6A5XPR2_9PLEO</name>
<evidence type="ECO:0000313" key="11">
    <source>
        <dbReference type="Proteomes" id="UP000799778"/>
    </source>
</evidence>
<evidence type="ECO:0000256" key="4">
    <source>
        <dbReference type="ARBA" id="ARBA00022723"/>
    </source>
</evidence>
<evidence type="ECO:0000313" key="10">
    <source>
        <dbReference type="EMBL" id="KAF2014334.1"/>
    </source>
</evidence>
<evidence type="ECO:0000256" key="7">
    <source>
        <dbReference type="ARBA" id="ARBA00023033"/>
    </source>
</evidence>
<dbReference type="CDD" id="cd11051">
    <property type="entry name" value="CYP59-like"/>
    <property type="match status" value="1"/>
</dbReference>
<dbReference type="PANTHER" id="PTHR24305:SF107">
    <property type="entry name" value="P450, PUTATIVE (EUROFUNG)-RELATED"/>
    <property type="match status" value="1"/>
</dbReference>
<proteinExistence type="predicted"/>
<evidence type="ECO:0000256" key="8">
    <source>
        <dbReference type="PIRSR" id="PIRSR602401-1"/>
    </source>
</evidence>
<feature type="binding site" description="axial binding residue" evidence="8">
    <location>
        <position position="475"/>
    </location>
    <ligand>
        <name>heme</name>
        <dbReference type="ChEBI" id="CHEBI:30413"/>
    </ligand>
    <ligandPart>
        <name>Fe</name>
        <dbReference type="ChEBI" id="CHEBI:18248"/>
    </ligandPart>
</feature>
<dbReference type="Proteomes" id="UP000799778">
    <property type="component" value="Unassembled WGS sequence"/>
</dbReference>
<evidence type="ECO:0000256" key="6">
    <source>
        <dbReference type="ARBA" id="ARBA00023004"/>
    </source>
</evidence>
<dbReference type="InterPro" id="IPR036396">
    <property type="entry name" value="Cyt_P450_sf"/>
</dbReference>
<dbReference type="EMBL" id="ML978070">
    <property type="protein sequence ID" value="KAF2014334.1"/>
    <property type="molecule type" value="Genomic_DNA"/>
</dbReference>
<dbReference type="InterPro" id="IPR002401">
    <property type="entry name" value="Cyt_P450_E_grp-I"/>
</dbReference>
<reference evidence="10" key="1">
    <citation type="journal article" date="2020" name="Stud. Mycol.">
        <title>101 Dothideomycetes genomes: a test case for predicting lifestyles and emergence of pathogens.</title>
        <authorList>
            <person name="Haridas S."/>
            <person name="Albert R."/>
            <person name="Binder M."/>
            <person name="Bloem J."/>
            <person name="Labutti K."/>
            <person name="Salamov A."/>
            <person name="Andreopoulos B."/>
            <person name="Baker S."/>
            <person name="Barry K."/>
            <person name="Bills G."/>
            <person name="Bluhm B."/>
            <person name="Cannon C."/>
            <person name="Castanera R."/>
            <person name="Culley D."/>
            <person name="Daum C."/>
            <person name="Ezra D."/>
            <person name="Gonzalez J."/>
            <person name="Henrissat B."/>
            <person name="Kuo A."/>
            <person name="Liang C."/>
            <person name="Lipzen A."/>
            <person name="Lutzoni F."/>
            <person name="Magnuson J."/>
            <person name="Mondo S."/>
            <person name="Nolan M."/>
            <person name="Ohm R."/>
            <person name="Pangilinan J."/>
            <person name="Park H.-J."/>
            <person name="Ramirez L."/>
            <person name="Alfaro M."/>
            <person name="Sun H."/>
            <person name="Tritt A."/>
            <person name="Yoshinaga Y."/>
            <person name="Zwiers L.-H."/>
            <person name="Turgeon B."/>
            <person name="Goodwin S."/>
            <person name="Spatafora J."/>
            <person name="Crous P."/>
            <person name="Grigoriev I."/>
        </authorList>
    </citation>
    <scope>NUCLEOTIDE SEQUENCE</scope>
    <source>
        <strain evidence="10">CBS 175.79</strain>
    </source>
</reference>
<keyword evidence="5" id="KW-0560">Oxidoreductase</keyword>
<dbReference type="InterPro" id="IPR001128">
    <property type="entry name" value="Cyt_P450"/>
</dbReference>
<keyword evidence="3 8" id="KW-0349">Heme</keyword>
<keyword evidence="9" id="KW-1133">Transmembrane helix</keyword>
<dbReference type="OrthoDB" id="10029320at2759"/>
<dbReference type="GO" id="GO:0004497">
    <property type="term" value="F:monooxygenase activity"/>
    <property type="evidence" value="ECO:0007669"/>
    <property type="project" value="UniProtKB-KW"/>
</dbReference>
<accession>A0A6A5XPR2</accession>
<keyword evidence="11" id="KW-1185">Reference proteome</keyword>
<protein>
    <submittedName>
        <fullName evidence="10">Putative cytochrome P450</fullName>
    </submittedName>
</protein>
<evidence type="ECO:0000256" key="9">
    <source>
        <dbReference type="SAM" id="Phobius"/>
    </source>
</evidence>
<keyword evidence="9" id="KW-0472">Membrane</keyword>
<dbReference type="RefSeq" id="XP_033382673.1">
    <property type="nucleotide sequence ID" value="XM_033530481.1"/>
</dbReference>
<evidence type="ECO:0000256" key="1">
    <source>
        <dbReference type="ARBA" id="ARBA00001971"/>
    </source>
</evidence>
<dbReference type="GO" id="GO:0005506">
    <property type="term" value="F:iron ion binding"/>
    <property type="evidence" value="ECO:0007669"/>
    <property type="project" value="InterPro"/>
</dbReference>
<keyword evidence="6 8" id="KW-0408">Iron</keyword>
<dbReference type="GO" id="GO:0016705">
    <property type="term" value="F:oxidoreductase activity, acting on paired donors, with incorporation or reduction of molecular oxygen"/>
    <property type="evidence" value="ECO:0007669"/>
    <property type="project" value="InterPro"/>
</dbReference>
<dbReference type="Gene3D" id="1.10.630.10">
    <property type="entry name" value="Cytochrome P450"/>
    <property type="match status" value="1"/>
</dbReference>
<gene>
    <name evidence="10" type="ORF">BU24DRAFT_441859</name>
</gene>
<sequence>MPSNLYLLVLPVNVLYVVIGIILFLSLHRAYKARARVNELRKMSMPMPPWNWFTGHLLILQRYMSKFPKDTFINVIISDVARELGNVDMFYLDLWPFLKPTLFICSPDPAFQAANKFNLPKPSMYRVMFEPINGGPNLLTMNGEQWKFWRSLFNPGFAPAYLMQQVPAIIDCVQTFTDRLRDLDGKVLPLQNFTTPLTMDVIMRVALDLELNCQRNEHPLVNSLLTMISWSKLGNPLARFNPVRTFVLRKHDKIMNRIIGGELQKRFEELHNSSQSATDVDSKRSKSVVTLTLSEYHKVNNNSKVESATLDKHFADFATYQLRLFLFAGHDTVTSVLVYIYHMLYKHPEVRYHMCQEHEAVFGPNASNASNILRANPLLLNQTPFTLAVIKETMRLFPPAGAMREGGPILVDRNGLKFPTDDCLVSNSHHTIHRNPNVWVRAEDFLPERWLVDASHELYPPPDAFRPFELGPRMCIGHNLSLIELKITLIMTVRTFRVEPAYEKWDELKGKGIAERALGKWWSGCEKVLTVDGDRAYQEEKGGAHPSEGYPCTVQVISQG</sequence>
<feature type="transmembrane region" description="Helical" evidence="9">
    <location>
        <begin position="6"/>
        <end position="27"/>
    </location>
</feature>
<comment type="pathway">
    <text evidence="2">Secondary metabolite biosynthesis.</text>
</comment>
<dbReference type="SUPFAM" id="SSF48264">
    <property type="entry name" value="Cytochrome P450"/>
    <property type="match status" value="1"/>
</dbReference>
<keyword evidence="9" id="KW-0812">Transmembrane</keyword>
<dbReference type="PANTHER" id="PTHR24305">
    <property type="entry name" value="CYTOCHROME P450"/>
    <property type="match status" value="1"/>
</dbReference>
<dbReference type="GeneID" id="54287878"/>
<keyword evidence="4 8" id="KW-0479">Metal-binding</keyword>
<dbReference type="InterPro" id="IPR050121">
    <property type="entry name" value="Cytochrome_P450_monoxygenase"/>
</dbReference>
<evidence type="ECO:0000256" key="3">
    <source>
        <dbReference type="ARBA" id="ARBA00022617"/>
    </source>
</evidence>
<evidence type="ECO:0000256" key="2">
    <source>
        <dbReference type="ARBA" id="ARBA00005179"/>
    </source>
</evidence>
<evidence type="ECO:0000256" key="5">
    <source>
        <dbReference type="ARBA" id="ARBA00023002"/>
    </source>
</evidence>
<keyword evidence="7" id="KW-0503">Monooxygenase</keyword>
<dbReference type="PRINTS" id="PR00385">
    <property type="entry name" value="P450"/>
</dbReference>
<dbReference type="PRINTS" id="PR00463">
    <property type="entry name" value="EP450I"/>
</dbReference>
<comment type="cofactor">
    <cofactor evidence="1 8">
        <name>heme</name>
        <dbReference type="ChEBI" id="CHEBI:30413"/>
    </cofactor>
</comment>
<organism evidence="10 11">
    <name type="scientific">Aaosphaeria arxii CBS 175.79</name>
    <dbReference type="NCBI Taxonomy" id="1450172"/>
    <lineage>
        <taxon>Eukaryota</taxon>
        <taxon>Fungi</taxon>
        <taxon>Dikarya</taxon>
        <taxon>Ascomycota</taxon>
        <taxon>Pezizomycotina</taxon>
        <taxon>Dothideomycetes</taxon>
        <taxon>Pleosporomycetidae</taxon>
        <taxon>Pleosporales</taxon>
        <taxon>Pleosporales incertae sedis</taxon>
        <taxon>Aaosphaeria</taxon>
    </lineage>
</organism>
<dbReference type="Pfam" id="PF00067">
    <property type="entry name" value="p450"/>
    <property type="match status" value="1"/>
</dbReference>
<dbReference type="AlphaFoldDB" id="A0A6A5XPR2"/>
<dbReference type="GO" id="GO:0020037">
    <property type="term" value="F:heme binding"/>
    <property type="evidence" value="ECO:0007669"/>
    <property type="project" value="InterPro"/>
</dbReference>